<dbReference type="SUPFAM" id="SSF51735">
    <property type="entry name" value="NAD(P)-binding Rossmann-fold domains"/>
    <property type="match status" value="1"/>
</dbReference>
<accession>A0A7H1NQA6</accession>
<dbReference type="KEGG" id="ebla:JGUZn3_07250"/>
<sequence length="360" mass="40896">MTGLPRKGSKYEIFIEGSARQRKSSREKQEVVKEISVTVVITGVAGFIGFHVAQALLAHHYRVIGVDNLVPYYDPTLKKGRLELLRRHKNFIFKEIDVSLAENVKAMDPYKKDVRFIIHLAAQPGVRYSMVNPYSYVTANVMGQLVMLEWARTLPGLLHFLYASSSSVYGLNTELPYEESNRVDQPASLYAATKRSAELVSSSYYHIYGLPLTGLRFFTVYGPWGRPDMAYYMFANCIREGKPITLYKGKNLSRDFTYIDDVVLAILSIVKKSEEKPAGFQPRAILNIGNHKREAVTDLVHLLETNLGKKAKINYKDRPVADMEYTFASIKAMEDDYGWSPTVGLSEGIASFVSWYIYFY</sequence>
<keyword evidence="5" id="KW-1185">Reference proteome</keyword>
<dbReference type="GO" id="GO:0003974">
    <property type="term" value="F:UDP-N-acetylglucosamine 4-epimerase activity"/>
    <property type="evidence" value="ECO:0007669"/>
    <property type="project" value="UniProtKB-EC"/>
</dbReference>
<feature type="transmembrane region" description="Helical" evidence="2">
    <location>
        <begin position="31"/>
        <end position="53"/>
    </location>
</feature>
<dbReference type="PRINTS" id="PR01713">
    <property type="entry name" value="NUCEPIMERASE"/>
</dbReference>
<evidence type="ECO:0000259" key="3">
    <source>
        <dbReference type="Pfam" id="PF01370"/>
    </source>
</evidence>
<dbReference type="InterPro" id="IPR001509">
    <property type="entry name" value="Epimerase_deHydtase"/>
</dbReference>
<dbReference type="InterPro" id="IPR036291">
    <property type="entry name" value="NAD(P)-bd_dom_sf"/>
</dbReference>
<keyword evidence="1" id="KW-0520">NAD</keyword>
<protein>
    <submittedName>
        <fullName evidence="4">UDP-N-acetylglucosamine 4-epimerase</fullName>
        <ecNumber evidence="4">5.1.3.7</ecNumber>
    </submittedName>
</protein>
<keyword evidence="2" id="KW-0472">Membrane</keyword>
<organism evidence="4 5">
    <name type="scientific">Entomobacter blattae</name>
    <dbReference type="NCBI Taxonomy" id="2762277"/>
    <lineage>
        <taxon>Bacteria</taxon>
        <taxon>Pseudomonadati</taxon>
        <taxon>Pseudomonadota</taxon>
        <taxon>Alphaproteobacteria</taxon>
        <taxon>Acetobacterales</taxon>
        <taxon>Acetobacteraceae</taxon>
        <taxon>Entomobacter</taxon>
    </lineage>
</organism>
<evidence type="ECO:0000256" key="2">
    <source>
        <dbReference type="SAM" id="Phobius"/>
    </source>
</evidence>
<keyword evidence="2" id="KW-0812">Transmembrane</keyword>
<dbReference type="AlphaFoldDB" id="A0A7H1NQA6"/>
<evidence type="ECO:0000313" key="5">
    <source>
        <dbReference type="Proteomes" id="UP000516349"/>
    </source>
</evidence>
<evidence type="ECO:0000313" key="4">
    <source>
        <dbReference type="EMBL" id="QNT77966.1"/>
    </source>
</evidence>
<feature type="domain" description="NAD-dependent epimerase/dehydratase" evidence="3">
    <location>
        <begin position="39"/>
        <end position="279"/>
    </location>
</feature>
<dbReference type="EC" id="5.1.3.7" evidence="4"/>
<dbReference type="Pfam" id="PF01370">
    <property type="entry name" value="Epimerase"/>
    <property type="match status" value="1"/>
</dbReference>
<dbReference type="PANTHER" id="PTHR43574">
    <property type="entry name" value="EPIMERASE-RELATED"/>
    <property type="match status" value="1"/>
</dbReference>
<gene>
    <name evidence="4" type="primary">wbgU</name>
    <name evidence="4" type="ORF">JGUZn3_07250</name>
</gene>
<evidence type="ECO:0000256" key="1">
    <source>
        <dbReference type="ARBA" id="ARBA00023027"/>
    </source>
</evidence>
<dbReference type="EMBL" id="CP060244">
    <property type="protein sequence ID" value="QNT77966.1"/>
    <property type="molecule type" value="Genomic_DNA"/>
</dbReference>
<keyword evidence="2" id="KW-1133">Transmembrane helix</keyword>
<reference evidence="4 5" key="1">
    <citation type="submission" date="2020-08" db="EMBL/GenBank/DDBJ databases">
        <title>Complete genome sequence of Entomobacter blattae G55GP.</title>
        <authorList>
            <person name="Poehlein A."/>
            <person name="Guzman J."/>
            <person name="Daniel R."/>
            <person name="Vilcinskas A."/>
        </authorList>
    </citation>
    <scope>NUCLEOTIDE SEQUENCE [LARGE SCALE GENOMIC DNA]</scope>
    <source>
        <strain evidence="4 5">G55GP</strain>
    </source>
</reference>
<dbReference type="Proteomes" id="UP000516349">
    <property type="component" value="Chromosome"/>
</dbReference>
<keyword evidence="4" id="KW-0413">Isomerase</keyword>
<proteinExistence type="predicted"/>
<dbReference type="Gene3D" id="3.40.50.720">
    <property type="entry name" value="NAD(P)-binding Rossmann-like Domain"/>
    <property type="match status" value="1"/>
</dbReference>
<dbReference type="Gene3D" id="3.90.25.10">
    <property type="entry name" value="UDP-galactose 4-epimerase, domain 1"/>
    <property type="match status" value="1"/>
</dbReference>
<name>A0A7H1NQA6_9PROT</name>